<dbReference type="Proteomes" id="UP000694501">
    <property type="component" value="Unassembled WGS sequence"/>
</dbReference>
<keyword evidence="2" id="KW-0479">Metal-binding</keyword>
<keyword evidence="4" id="KW-1185">Reference proteome</keyword>
<dbReference type="EMBL" id="JAELVF020000001">
    <property type="protein sequence ID" value="MBU7598278.1"/>
    <property type="molecule type" value="Genomic_DNA"/>
</dbReference>
<evidence type="ECO:0000313" key="4">
    <source>
        <dbReference type="Proteomes" id="UP000694501"/>
    </source>
</evidence>
<proteinExistence type="inferred from homology"/>
<dbReference type="GO" id="GO:0005506">
    <property type="term" value="F:iron ion binding"/>
    <property type="evidence" value="ECO:0007669"/>
    <property type="project" value="InterPro"/>
</dbReference>
<evidence type="ECO:0000256" key="1">
    <source>
        <dbReference type="ARBA" id="ARBA00010617"/>
    </source>
</evidence>
<reference evidence="3" key="1">
    <citation type="submission" date="2021-06" db="EMBL/GenBank/DDBJ databases">
        <title>Sequencing of actinobacteria type strains.</title>
        <authorList>
            <person name="Nguyen G.-S."/>
            <person name="Wentzel A."/>
        </authorList>
    </citation>
    <scope>NUCLEOTIDE SEQUENCE</scope>
    <source>
        <strain evidence="3">P38-E01</strain>
    </source>
</reference>
<dbReference type="PRINTS" id="PR00359">
    <property type="entry name" value="BP450"/>
</dbReference>
<dbReference type="AlphaFoldDB" id="A0A949N8U8"/>
<keyword evidence="2" id="KW-0503">Monooxygenase</keyword>
<protein>
    <submittedName>
        <fullName evidence="3">Cytochrome P450</fullName>
    </submittedName>
</protein>
<dbReference type="Pfam" id="PF00067">
    <property type="entry name" value="p450"/>
    <property type="match status" value="1"/>
</dbReference>
<dbReference type="GO" id="GO:0004497">
    <property type="term" value="F:monooxygenase activity"/>
    <property type="evidence" value="ECO:0007669"/>
    <property type="project" value="UniProtKB-KW"/>
</dbReference>
<dbReference type="GO" id="GO:0020037">
    <property type="term" value="F:heme binding"/>
    <property type="evidence" value="ECO:0007669"/>
    <property type="project" value="InterPro"/>
</dbReference>
<dbReference type="Gene3D" id="1.10.630.10">
    <property type="entry name" value="Cytochrome P450"/>
    <property type="match status" value="1"/>
</dbReference>
<keyword evidence="2" id="KW-0349">Heme</keyword>
<organism evidence="3 4">
    <name type="scientific">Streptomyces tardus</name>
    <dbReference type="NCBI Taxonomy" id="2780544"/>
    <lineage>
        <taxon>Bacteria</taxon>
        <taxon>Bacillati</taxon>
        <taxon>Actinomycetota</taxon>
        <taxon>Actinomycetes</taxon>
        <taxon>Kitasatosporales</taxon>
        <taxon>Streptomycetaceae</taxon>
        <taxon>Streptomyces</taxon>
    </lineage>
</organism>
<name>A0A949N8U8_9ACTN</name>
<comment type="similarity">
    <text evidence="1 2">Belongs to the cytochrome P450 family.</text>
</comment>
<keyword evidence="2" id="KW-0408">Iron</keyword>
<dbReference type="RefSeq" id="WP_211041250.1">
    <property type="nucleotide sequence ID" value="NZ_JAELVF020000001.1"/>
</dbReference>
<dbReference type="PANTHER" id="PTHR46696:SF3">
    <property type="entry name" value="PULCHERRIMINIC ACID SYNTHASE"/>
    <property type="match status" value="1"/>
</dbReference>
<dbReference type="InterPro" id="IPR002397">
    <property type="entry name" value="Cyt_P450_B"/>
</dbReference>
<evidence type="ECO:0000313" key="3">
    <source>
        <dbReference type="EMBL" id="MBU7598278.1"/>
    </source>
</evidence>
<dbReference type="InterPro" id="IPR036396">
    <property type="entry name" value="Cyt_P450_sf"/>
</dbReference>
<gene>
    <name evidence="3" type="ORF">JGS22_011795</name>
</gene>
<sequence length="411" mass="45298">MPTVISDFSVLSTDYAHDPYRSFAELRERRPVHHEAAVDSWFVSRHRDVRRVLTDHETFTTETLRVRAEPVMRGPVLAQMAGAEHTAKRKIVVRAFTGSALKDQEEAIRTNAQALIAPFLPCGRVDLVGEFGKPLAIQITLEVLGLDKRDWRKVAAWHSGVAEFITSIVMTPERRAHCVHCAEELEEYLVPIIEERRARPGDDLISRLCAAEYDGTALTTGDVTALIINVLAAATEPADKTLGLLFRHLIDHPAQLARLRARPELLPAALAETLRCTPPVQLIPRRAVSAVELSGTTVPAGSTVFCVIGAANRDPEVFHEPDRFDMERQDLGAARSFTAAAQHLAFGAGLHMCVGASFVRTEIETVAALLLPLLEDVRYASGFRYAESGVYTRGPVALPVEFRPRPRAAAR</sequence>
<dbReference type="PANTHER" id="PTHR46696">
    <property type="entry name" value="P450, PUTATIVE (EUROFUNG)-RELATED"/>
    <property type="match status" value="1"/>
</dbReference>
<comment type="caution">
    <text evidence="3">The sequence shown here is derived from an EMBL/GenBank/DDBJ whole genome shotgun (WGS) entry which is preliminary data.</text>
</comment>
<dbReference type="PROSITE" id="PS00086">
    <property type="entry name" value="CYTOCHROME_P450"/>
    <property type="match status" value="1"/>
</dbReference>
<keyword evidence="2" id="KW-0560">Oxidoreductase</keyword>
<evidence type="ECO:0000256" key="2">
    <source>
        <dbReference type="RuleBase" id="RU000461"/>
    </source>
</evidence>
<dbReference type="SUPFAM" id="SSF48264">
    <property type="entry name" value="Cytochrome P450"/>
    <property type="match status" value="1"/>
</dbReference>
<dbReference type="InterPro" id="IPR017972">
    <property type="entry name" value="Cyt_P450_CS"/>
</dbReference>
<accession>A0A949N8U8</accession>
<dbReference type="InterPro" id="IPR001128">
    <property type="entry name" value="Cyt_P450"/>
</dbReference>
<dbReference type="GO" id="GO:0016705">
    <property type="term" value="F:oxidoreductase activity, acting on paired donors, with incorporation or reduction of molecular oxygen"/>
    <property type="evidence" value="ECO:0007669"/>
    <property type="project" value="InterPro"/>
</dbReference>